<comment type="similarity">
    <text evidence="4">Belongs to the metallo-beta-lactamase superfamily. Glyoxalase II family.</text>
</comment>
<gene>
    <name evidence="11" type="primary">GLO4</name>
    <name evidence="11" type="ORF">FIM1_1942</name>
</gene>
<evidence type="ECO:0000256" key="7">
    <source>
        <dbReference type="ARBA" id="ARBA00022801"/>
    </source>
</evidence>
<evidence type="ECO:0000256" key="2">
    <source>
        <dbReference type="ARBA" id="ARBA00001947"/>
    </source>
</evidence>
<evidence type="ECO:0000313" key="12">
    <source>
        <dbReference type="Proteomes" id="UP000422736"/>
    </source>
</evidence>
<evidence type="ECO:0000313" key="11">
    <source>
        <dbReference type="EMBL" id="QGN15253.1"/>
    </source>
</evidence>
<dbReference type="Pfam" id="PF16123">
    <property type="entry name" value="HAGH_C"/>
    <property type="match status" value="1"/>
</dbReference>
<organism evidence="11 12">
    <name type="scientific">Kluyveromyces marxianus</name>
    <name type="common">Yeast</name>
    <name type="synonym">Candida kefyr</name>
    <dbReference type="NCBI Taxonomy" id="4911"/>
    <lineage>
        <taxon>Eukaryota</taxon>
        <taxon>Fungi</taxon>
        <taxon>Dikarya</taxon>
        <taxon>Ascomycota</taxon>
        <taxon>Saccharomycotina</taxon>
        <taxon>Saccharomycetes</taxon>
        <taxon>Saccharomycetales</taxon>
        <taxon>Saccharomycetaceae</taxon>
        <taxon>Kluyveromyces</taxon>
    </lineage>
</organism>
<keyword evidence="7 11" id="KW-0378">Hydrolase</keyword>
<accession>A0ABX6EVW2</accession>
<evidence type="ECO:0000256" key="4">
    <source>
        <dbReference type="ARBA" id="ARBA00006759"/>
    </source>
</evidence>
<evidence type="ECO:0000256" key="1">
    <source>
        <dbReference type="ARBA" id="ARBA00001623"/>
    </source>
</evidence>
<evidence type="ECO:0000259" key="10">
    <source>
        <dbReference type="SMART" id="SM00849"/>
    </source>
</evidence>
<dbReference type="InterPro" id="IPR035680">
    <property type="entry name" value="Clx_II_MBL"/>
</dbReference>
<name>A0ABX6EVW2_KLUMA</name>
<comment type="cofactor">
    <cofactor evidence="2">
        <name>Zn(2+)</name>
        <dbReference type="ChEBI" id="CHEBI:29105"/>
    </cofactor>
</comment>
<dbReference type="PANTHER" id="PTHR11935:SF94">
    <property type="entry name" value="TENZING NORGAY, ISOFORM C"/>
    <property type="match status" value="1"/>
</dbReference>
<dbReference type="EC" id="3.1.2.6" evidence="5"/>
<keyword evidence="8" id="KW-0862">Zinc</keyword>
<sequence>MLRGLVATRISTRRMHVKAIKMRWLTGGVNYSYLLSTNDKKKSWLIDPAETLEVMEDLTTDEIKTIEAIVNTHHHYDHAGGNVTTLAALKEKGCNVSHVIAGSQRSPIANEIPDNLHETSLGKLKILCIRTPCHTQDSICYYVQDTETGEQAIFTGDTLFTGGCGRFFEGTAEEMDKALNVNLLEYTGGRTNWDKIKVYPGHEYTAGNVHFIRNNVYLNKSDNKSFNELESFANANEVTTGHFTLADELSYNPFMRLDDKIVRKRVGDSQLSWTRAQVMDKLRELKNRA</sequence>
<evidence type="ECO:0000256" key="9">
    <source>
        <dbReference type="ARBA" id="ARBA00031044"/>
    </source>
</evidence>
<dbReference type="EMBL" id="CP015056">
    <property type="protein sequence ID" value="QGN15253.1"/>
    <property type="molecule type" value="Genomic_DNA"/>
</dbReference>
<evidence type="ECO:0000256" key="5">
    <source>
        <dbReference type="ARBA" id="ARBA00011917"/>
    </source>
</evidence>
<feature type="domain" description="Metallo-beta-lactamase" evidence="10">
    <location>
        <begin position="29"/>
        <end position="202"/>
    </location>
</feature>
<evidence type="ECO:0000256" key="8">
    <source>
        <dbReference type="ARBA" id="ARBA00022833"/>
    </source>
</evidence>
<comment type="pathway">
    <text evidence="3">Secondary metabolite metabolism; methylglyoxal degradation; (R)-lactate from methylglyoxal: step 2/2.</text>
</comment>
<dbReference type="Proteomes" id="UP000422736">
    <property type="component" value="Chromosome 3"/>
</dbReference>
<dbReference type="InterPro" id="IPR032282">
    <property type="entry name" value="HAGH_C"/>
</dbReference>
<reference evidence="11 12" key="1">
    <citation type="submission" date="2016-03" db="EMBL/GenBank/DDBJ databases">
        <title>How can Kluyveromyces marxianus grow so fast - potential evolutionary course in Saccharomyces Complex revealed by comparative genomics.</title>
        <authorList>
            <person name="Mo W."/>
            <person name="Lu W."/>
            <person name="Yang X."/>
            <person name="Qi J."/>
            <person name="Lv H."/>
        </authorList>
    </citation>
    <scope>NUCLEOTIDE SEQUENCE [LARGE SCALE GENOMIC DNA]</scope>
    <source>
        <strain evidence="11 12">FIM1</strain>
    </source>
</reference>
<dbReference type="Pfam" id="PF00753">
    <property type="entry name" value="Lactamase_B"/>
    <property type="match status" value="1"/>
</dbReference>
<evidence type="ECO:0000256" key="6">
    <source>
        <dbReference type="ARBA" id="ARBA00022723"/>
    </source>
</evidence>
<dbReference type="CDD" id="cd07723">
    <property type="entry name" value="hydroxyacylglutathione_hydrolase_MBL-fold"/>
    <property type="match status" value="1"/>
</dbReference>
<evidence type="ECO:0000256" key="3">
    <source>
        <dbReference type="ARBA" id="ARBA00004963"/>
    </source>
</evidence>
<protein>
    <recommendedName>
        <fullName evidence="5">hydroxyacylglutathione hydrolase</fullName>
        <ecNumber evidence="5">3.1.2.6</ecNumber>
    </recommendedName>
    <alternativeName>
        <fullName evidence="9">Glyoxalase II</fullName>
    </alternativeName>
</protein>
<proteinExistence type="inferred from homology"/>
<dbReference type="Gene3D" id="3.60.15.10">
    <property type="entry name" value="Ribonuclease Z/Hydroxyacylglutathione hydrolase-like"/>
    <property type="match status" value="1"/>
</dbReference>
<keyword evidence="12" id="KW-1185">Reference proteome</keyword>
<keyword evidence="6" id="KW-0479">Metal-binding</keyword>
<comment type="catalytic activity">
    <reaction evidence="1">
        <text>an S-(2-hydroxyacyl)glutathione + H2O = a 2-hydroxy carboxylate + glutathione + H(+)</text>
        <dbReference type="Rhea" id="RHEA:21864"/>
        <dbReference type="ChEBI" id="CHEBI:15377"/>
        <dbReference type="ChEBI" id="CHEBI:15378"/>
        <dbReference type="ChEBI" id="CHEBI:57925"/>
        <dbReference type="ChEBI" id="CHEBI:58896"/>
        <dbReference type="ChEBI" id="CHEBI:71261"/>
        <dbReference type="EC" id="3.1.2.6"/>
    </reaction>
</comment>
<dbReference type="GO" id="GO:0016787">
    <property type="term" value="F:hydrolase activity"/>
    <property type="evidence" value="ECO:0007669"/>
    <property type="project" value="UniProtKB-KW"/>
</dbReference>
<dbReference type="SMART" id="SM00849">
    <property type="entry name" value="Lactamase_B"/>
    <property type="match status" value="1"/>
</dbReference>
<dbReference type="PANTHER" id="PTHR11935">
    <property type="entry name" value="BETA LACTAMASE DOMAIN"/>
    <property type="match status" value="1"/>
</dbReference>
<dbReference type="SUPFAM" id="SSF56281">
    <property type="entry name" value="Metallo-hydrolase/oxidoreductase"/>
    <property type="match status" value="1"/>
</dbReference>
<dbReference type="InterPro" id="IPR036866">
    <property type="entry name" value="RibonucZ/Hydroxyglut_hydro"/>
</dbReference>
<dbReference type="InterPro" id="IPR001279">
    <property type="entry name" value="Metallo-B-lactamas"/>
</dbReference>